<comment type="caution">
    <text evidence="10">The sequence shown here is derived from an EMBL/GenBank/DDBJ whole genome shotgun (WGS) entry which is preliminary data.</text>
</comment>
<dbReference type="InterPro" id="IPR036942">
    <property type="entry name" value="Beta-barrel_TonB_sf"/>
</dbReference>
<dbReference type="EMBL" id="JAAWWL010000002">
    <property type="protein sequence ID" value="NKI33308.1"/>
    <property type="molecule type" value="Genomic_DNA"/>
</dbReference>
<sequence length="1028" mass="111510">MVFATQAVKAENYSESSILESVQATITGTVTDADGIPLGGANVLVKGTTNGTQTDFDGNFTIEADSNATLVFSYVGFASQEIAVGGRSTINVTMQEDANQLSEVVVLGYAAQTRGDVTGSVASVDMEEAVKTPVVNAAEVLQGRVTGVQVVTNGNPGQAPKINIRGFGTSNNTNPLYIIDGVQTDDPNVLNNINPTDIEQMNVLKDGAAAIYGARASNGVIIITTKSGGYNQDKANVTVDLYTGFSKISNPIDLLNVEQHADMIWQSQINDGLTPSHPQYGSGATPVIPSQIVDYTRVQSYDPIVFFAPGQVTATVQPGGTDWVDEISQTGVVTNASVSLSDGGESGKYFASVSYLNREGVLNQTGFKRGSTKMNSEFKITDKITIGEHMNFSFSNTRPGNDEAIEMAYRISPLVPVRDDDGFFAGSAPPGIGNPRNPVAQLFRTRNNYFKRFAGFGDIYLNVEFLPGFTFRSTLAGGFGTFDTRQFTELDPENGEPISTNTLVEQNQTSYNWNWSNIINMNKSFGEHNINAIVGVEALKDGAKGNQVSRQGFLFEDPNFYLLSNGQSAPNVDFAFDGFNSLFSIFGTANYNYKSRYFLTATLRRDESSRFLGDNKSDIFPSFSAGWLVSDEDFWPADGIVNRLKLKGSWGELGNQTLPANNPTVNISSLSESLANYSFDGSGIATGALLTQVGNPDLRWETSETTNFGAELGMLDNRLSISAEYFIIKTKDLITRDFNLISSTAIDAGAPLVNLGDIQNKGIDLAIGYGDTTDGGFSYDISVNVSQYKNEVTRLINDSPVAGRGDLRNGSVTRTEVGDELSFFFGRNVVGLDDNGRFIYEDVDGDGESLVDGDDRTKIGSPHPDFTYGINASLAYKGFDAQLFFTGSQGNDIYNYGKVFTDFGLFFNSNRSTRVLNAWTPTNTNTNVPALTTSYPLEEASANSYFVEDGSYFRLKNLQIGYTLPSDISKKAGLESIRLYVQGTNVFTITDYEGFDPEVVAYDNLSLGIDSRVYPQPRIYTLGLSLKL</sequence>
<dbReference type="Gene3D" id="2.170.130.10">
    <property type="entry name" value="TonB-dependent receptor, plug domain"/>
    <property type="match status" value="1"/>
</dbReference>
<gene>
    <name evidence="10" type="ORF">HCU67_15230</name>
</gene>
<accession>A0ABX1GTM2</accession>
<evidence type="ECO:0000259" key="9">
    <source>
        <dbReference type="Pfam" id="PF07715"/>
    </source>
</evidence>
<dbReference type="Proteomes" id="UP000718451">
    <property type="component" value="Unassembled WGS sequence"/>
</dbReference>
<dbReference type="InterPro" id="IPR012910">
    <property type="entry name" value="Plug_dom"/>
</dbReference>
<evidence type="ECO:0000256" key="1">
    <source>
        <dbReference type="ARBA" id="ARBA00004571"/>
    </source>
</evidence>
<name>A0ABX1GTM2_9FLAO</name>
<evidence type="ECO:0000256" key="7">
    <source>
        <dbReference type="ARBA" id="ARBA00023237"/>
    </source>
</evidence>
<keyword evidence="5" id="KW-0732">Signal</keyword>
<evidence type="ECO:0000256" key="2">
    <source>
        <dbReference type="ARBA" id="ARBA00022448"/>
    </source>
</evidence>
<evidence type="ECO:0000256" key="8">
    <source>
        <dbReference type="PROSITE-ProRule" id="PRU01360"/>
    </source>
</evidence>
<dbReference type="NCBIfam" id="TIGR04057">
    <property type="entry name" value="SusC_RagA_signa"/>
    <property type="match status" value="1"/>
</dbReference>
<dbReference type="InterPro" id="IPR008969">
    <property type="entry name" value="CarboxyPept-like_regulatory"/>
</dbReference>
<dbReference type="Gene3D" id="2.40.170.20">
    <property type="entry name" value="TonB-dependent receptor, beta-barrel domain"/>
    <property type="match status" value="1"/>
</dbReference>
<dbReference type="Pfam" id="PF13715">
    <property type="entry name" value="CarbopepD_reg_2"/>
    <property type="match status" value="1"/>
</dbReference>
<keyword evidence="2 8" id="KW-0813">Transport</keyword>
<dbReference type="Pfam" id="PF07715">
    <property type="entry name" value="Plug"/>
    <property type="match status" value="1"/>
</dbReference>
<dbReference type="PANTHER" id="PTHR30069">
    <property type="entry name" value="TONB-DEPENDENT OUTER MEMBRANE RECEPTOR"/>
    <property type="match status" value="1"/>
</dbReference>
<evidence type="ECO:0000256" key="5">
    <source>
        <dbReference type="ARBA" id="ARBA00022729"/>
    </source>
</evidence>
<dbReference type="PANTHER" id="PTHR30069:SF29">
    <property type="entry name" value="HEMOGLOBIN AND HEMOGLOBIN-HAPTOGLOBIN-BINDING PROTEIN 1-RELATED"/>
    <property type="match status" value="1"/>
</dbReference>
<proteinExistence type="inferred from homology"/>
<keyword evidence="7 8" id="KW-0998">Cell outer membrane</keyword>
<evidence type="ECO:0000256" key="4">
    <source>
        <dbReference type="ARBA" id="ARBA00022692"/>
    </source>
</evidence>
<evidence type="ECO:0000313" key="10">
    <source>
        <dbReference type="EMBL" id="NKI33308.1"/>
    </source>
</evidence>
<keyword evidence="6 8" id="KW-0472">Membrane</keyword>
<dbReference type="InterPro" id="IPR037066">
    <property type="entry name" value="Plug_dom_sf"/>
</dbReference>
<dbReference type="PROSITE" id="PS52016">
    <property type="entry name" value="TONB_DEPENDENT_REC_3"/>
    <property type="match status" value="1"/>
</dbReference>
<dbReference type="Gene3D" id="2.60.40.1120">
    <property type="entry name" value="Carboxypeptidase-like, regulatory domain"/>
    <property type="match status" value="1"/>
</dbReference>
<keyword evidence="4 8" id="KW-0812">Transmembrane</keyword>
<dbReference type="SUPFAM" id="SSF56935">
    <property type="entry name" value="Porins"/>
    <property type="match status" value="1"/>
</dbReference>
<dbReference type="InterPro" id="IPR023997">
    <property type="entry name" value="TonB-dep_OMP_SusC/RagA_CS"/>
</dbReference>
<dbReference type="InterPro" id="IPR039426">
    <property type="entry name" value="TonB-dep_rcpt-like"/>
</dbReference>
<keyword evidence="10" id="KW-0675">Receptor</keyword>
<keyword evidence="3 8" id="KW-1134">Transmembrane beta strand</keyword>
<dbReference type="InterPro" id="IPR023996">
    <property type="entry name" value="TonB-dep_OMP_SusC/RagA"/>
</dbReference>
<organism evidence="10 11">
    <name type="scientific">Croceivirga thetidis</name>
    <dbReference type="NCBI Taxonomy" id="2721623"/>
    <lineage>
        <taxon>Bacteria</taxon>
        <taxon>Pseudomonadati</taxon>
        <taxon>Bacteroidota</taxon>
        <taxon>Flavobacteriia</taxon>
        <taxon>Flavobacteriales</taxon>
        <taxon>Flavobacteriaceae</taxon>
        <taxon>Croceivirga</taxon>
    </lineage>
</organism>
<dbReference type="SUPFAM" id="SSF49464">
    <property type="entry name" value="Carboxypeptidase regulatory domain-like"/>
    <property type="match status" value="1"/>
</dbReference>
<keyword evidence="11" id="KW-1185">Reference proteome</keyword>
<evidence type="ECO:0000313" key="11">
    <source>
        <dbReference type="Proteomes" id="UP000718451"/>
    </source>
</evidence>
<comment type="similarity">
    <text evidence="8">Belongs to the TonB-dependent receptor family.</text>
</comment>
<feature type="domain" description="TonB-dependent receptor plug" evidence="9">
    <location>
        <begin position="116"/>
        <end position="220"/>
    </location>
</feature>
<protein>
    <submittedName>
        <fullName evidence="10">TonB-dependent receptor</fullName>
    </submittedName>
</protein>
<evidence type="ECO:0000256" key="6">
    <source>
        <dbReference type="ARBA" id="ARBA00023136"/>
    </source>
</evidence>
<dbReference type="NCBIfam" id="TIGR04056">
    <property type="entry name" value="OMP_RagA_SusC"/>
    <property type="match status" value="1"/>
</dbReference>
<reference evidence="10 11" key="1">
    <citation type="submission" date="2020-04" db="EMBL/GenBank/DDBJ databases">
        <authorList>
            <person name="Yoon J."/>
        </authorList>
    </citation>
    <scope>NUCLEOTIDE SEQUENCE [LARGE SCALE GENOMIC DNA]</scope>
    <source>
        <strain evidence="10 11">DJ-13</strain>
    </source>
</reference>
<comment type="subcellular location">
    <subcellularLocation>
        <location evidence="1 8">Cell outer membrane</location>
        <topology evidence="1 8">Multi-pass membrane protein</topology>
    </subcellularLocation>
</comment>
<evidence type="ECO:0000256" key="3">
    <source>
        <dbReference type="ARBA" id="ARBA00022452"/>
    </source>
</evidence>